<protein>
    <submittedName>
        <fullName evidence="1">Uncharacterized protein</fullName>
    </submittedName>
</protein>
<gene>
    <name evidence="1" type="ORF">ICL16_03480</name>
</gene>
<sequence length="55" mass="6137">MCSLITRTLRFLIWRAIAQPIAGAFTYRRSLAVRSLCNENAMTPIAIALKSLTPD</sequence>
<reference evidence="1" key="1">
    <citation type="submission" date="2020-09" db="EMBL/GenBank/DDBJ databases">
        <title>Iningainema tapete sp. nov. (Scytonemataceae, Cyanobacteria) from greenhouses in central Florida (USA) produces two types of nodularin with biosynthetic potential for microcystin-LR and anabaenopeptins.</title>
        <authorList>
            <person name="Berthold D.E."/>
            <person name="Lefler F.W."/>
            <person name="Huang I.-S."/>
            <person name="Abdulla H."/>
            <person name="Zimba P.V."/>
            <person name="Laughinghouse H.D. IV."/>
        </authorList>
    </citation>
    <scope>NUCLEOTIDE SEQUENCE</scope>
    <source>
        <strain evidence="1">BLCCT55</strain>
    </source>
</reference>
<evidence type="ECO:0000313" key="1">
    <source>
        <dbReference type="EMBL" id="MBD2771210.1"/>
    </source>
</evidence>
<dbReference type="AlphaFoldDB" id="A0A8J7CA01"/>
<dbReference type="Proteomes" id="UP000629098">
    <property type="component" value="Unassembled WGS sequence"/>
</dbReference>
<keyword evidence="2" id="KW-1185">Reference proteome</keyword>
<name>A0A8J7CA01_9CYAN</name>
<dbReference type="EMBL" id="JACXAE010000013">
    <property type="protein sequence ID" value="MBD2771210.1"/>
    <property type="molecule type" value="Genomic_DNA"/>
</dbReference>
<accession>A0A8J7CA01</accession>
<organism evidence="1 2">
    <name type="scientific">Iningainema tapete BLCC-T55</name>
    <dbReference type="NCBI Taxonomy" id="2748662"/>
    <lineage>
        <taxon>Bacteria</taxon>
        <taxon>Bacillati</taxon>
        <taxon>Cyanobacteriota</taxon>
        <taxon>Cyanophyceae</taxon>
        <taxon>Nostocales</taxon>
        <taxon>Scytonemataceae</taxon>
        <taxon>Iningainema tapete</taxon>
    </lineage>
</organism>
<proteinExistence type="predicted"/>
<comment type="caution">
    <text evidence="1">The sequence shown here is derived from an EMBL/GenBank/DDBJ whole genome shotgun (WGS) entry which is preliminary data.</text>
</comment>
<evidence type="ECO:0000313" key="2">
    <source>
        <dbReference type="Proteomes" id="UP000629098"/>
    </source>
</evidence>